<evidence type="ECO:0000256" key="1">
    <source>
        <dbReference type="SAM" id="SignalP"/>
    </source>
</evidence>
<reference evidence="2 3" key="1">
    <citation type="submission" date="2016-10" db="EMBL/GenBank/DDBJ databases">
        <authorList>
            <person name="de Groot N.N."/>
        </authorList>
    </citation>
    <scope>NUCLEOTIDE SEQUENCE [LARGE SCALE GENOMIC DNA]</scope>
    <source>
        <strain evidence="2 3">DSM 24015</strain>
    </source>
</reference>
<feature type="signal peptide" evidence="1">
    <location>
        <begin position="1"/>
        <end position="19"/>
    </location>
</feature>
<name>A0A1G6Y5R9_9FLAO</name>
<evidence type="ECO:0008006" key="4">
    <source>
        <dbReference type="Google" id="ProtNLM"/>
    </source>
</evidence>
<evidence type="ECO:0000313" key="3">
    <source>
        <dbReference type="Proteomes" id="UP000198517"/>
    </source>
</evidence>
<evidence type="ECO:0000313" key="2">
    <source>
        <dbReference type="EMBL" id="SDD85047.1"/>
    </source>
</evidence>
<gene>
    <name evidence="2" type="ORF">SAMN05421544_10120</name>
</gene>
<keyword evidence="3" id="KW-1185">Reference proteome</keyword>
<dbReference type="OrthoDB" id="1270687at2"/>
<feature type="chain" id="PRO_5011432108" description="Pyruvate decarboxylase" evidence="1">
    <location>
        <begin position="20"/>
        <end position="188"/>
    </location>
</feature>
<dbReference type="AlphaFoldDB" id="A0A1G6Y5R9"/>
<keyword evidence="1" id="KW-0732">Signal</keyword>
<dbReference type="EMBL" id="FNAS01000001">
    <property type="protein sequence ID" value="SDD85047.1"/>
    <property type="molecule type" value="Genomic_DNA"/>
</dbReference>
<accession>A0A1G6Y5R9</accession>
<protein>
    <recommendedName>
        <fullName evidence="4">Pyruvate decarboxylase</fullName>
    </recommendedName>
</protein>
<organism evidence="2 3">
    <name type="scientific">Riemerella columbipharyngis</name>
    <dbReference type="NCBI Taxonomy" id="1071918"/>
    <lineage>
        <taxon>Bacteria</taxon>
        <taxon>Pseudomonadati</taxon>
        <taxon>Bacteroidota</taxon>
        <taxon>Flavobacteriia</taxon>
        <taxon>Flavobacteriales</taxon>
        <taxon>Weeksellaceae</taxon>
        <taxon>Riemerella</taxon>
    </lineage>
</organism>
<dbReference type="STRING" id="1071918.SAMN05421544_10120"/>
<dbReference type="PROSITE" id="PS51257">
    <property type="entry name" value="PROKAR_LIPOPROTEIN"/>
    <property type="match status" value="1"/>
</dbReference>
<proteinExistence type="predicted"/>
<dbReference type="Proteomes" id="UP000198517">
    <property type="component" value="Unassembled WGS sequence"/>
</dbReference>
<dbReference type="RefSeq" id="WP_092735481.1">
    <property type="nucleotide sequence ID" value="NZ_FNAS01000001.1"/>
</dbReference>
<sequence>MKKNILFIGLVALSVASCAALGNKLKYLNKAAHIKKVTKAVFFNPDVFPDIPEIHRPTDMAFSSAASNFAKENTRIQVVNINTTMSFDSIDVNYIKEICQNNDAQVVLVPKVKYFKVGIGKYVFSNQVVVSVKLYNANGDFVIETSYDTYKGNARLLGTAENSVKIGTEGALRKMLKEIKHHKLNTPY</sequence>